<dbReference type="Proteomes" id="UP001163321">
    <property type="component" value="Chromosome 5"/>
</dbReference>
<comment type="caution">
    <text evidence="1">The sequence shown here is derived from an EMBL/GenBank/DDBJ whole genome shotgun (WGS) entry which is preliminary data.</text>
</comment>
<evidence type="ECO:0000313" key="1">
    <source>
        <dbReference type="EMBL" id="KAI9911346.1"/>
    </source>
</evidence>
<accession>A0ACC0W0U7</accession>
<keyword evidence="2" id="KW-1185">Reference proteome</keyword>
<organism evidence="1 2">
    <name type="scientific">Peronosclerospora sorghi</name>
    <dbReference type="NCBI Taxonomy" id="230839"/>
    <lineage>
        <taxon>Eukaryota</taxon>
        <taxon>Sar</taxon>
        <taxon>Stramenopiles</taxon>
        <taxon>Oomycota</taxon>
        <taxon>Peronosporomycetes</taxon>
        <taxon>Peronosporales</taxon>
        <taxon>Peronosporaceae</taxon>
        <taxon>Peronosclerospora</taxon>
    </lineage>
</organism>
<protein>
    <submittedName>
        <fullName evidence="1">Uncharacterized protein</fullName>
    </submittedName>
</protein>
<gene>
    <name evidence="1" type="ORF">PsorP6_008685</name>
</gene>
<proteinExistence type="predicted"/>
<reference evidence="1 2" key="1">
    <citation type="journal article" date="2022" name="bioRxiv">
        <title>The genome of the oomycete Peronosclerospora sorghi, a cosmopolitan pathogen of maize and sorghum, is inflated with dispersed pseudogenes.</title>
        <authorList>
            <person name="Fletcher K."/>
            <person name="Martin F."/>
            <person name="Isakeit T."/>
            <person name="Cavanaugh K."/>
            <person name="Magill C."/>
            <person name="Michelmore R."/>
        </authorList>
    </citation>
    <scope>NUCLEOTIDE SEQUENCE [LARGE SCALE GENOMIC DNA]</scope>
    <source>
        <strain evidence="1">P6</strain>
    </source>
</reference>
<evidence type="ECO:0000313" key="2">
    <source>
        <dbReference type="Proteomes" id="UP001163321"/>
    </source>
</evidence>
<dbReference type="EMBL" id="CM047584">
    <property type="protein sequence ID" value="KAI9911346.1"/>
    <property type="molecule type" value="Genomic_DNA"/>
</dbReference>
<sequence length="69" mass="7860">MTDLVLGMHHRNMGISSRTISIDGSLAPPNEGEEDVTERRKVEKYTQGRSSFHIRFLSCFYIRCTATIV</sequence>
<name>A0ACC0W0U7_9STRA</name>